<protein>
    <submittedName>
        <fullName evidence="5">OLC1v1000697C1</fullName>
    </submittedName>
</protein>
<dbReference type="GO" id="GO:0016020">
    <property type="term" value="C:membrane"/>
    <property type="evidence" value="ECO:0007669"/>
    <property type="project" value="TreeGrafter"/>
</dbReference>
<dbReference type="InterPro" id="IPR022742">
    <property type="entry name" value="Hydrolase_4"/>
</dbReference>
<dbReference type="Proteomes" id="UP001161247">
    <property type="component" value="Chromosome 4"/>
</dbReference>
<reference evidence="5" key="1">
    <citation type="submission" date="2023-03" db="EMBL/GenBank/DDBJ databases">
        <authorList>
            <person name="Julca I."/>
        </authorList>
    </citation>
    <scope>NUCLEOTIDE SEQUENCE</scope>
</reference>
<organism evidence="5 6">
    <name type="scientific">Oldenlandia corymbosa var. corymbosa</name>
    <dbReference type="NCBI Taxonomy" id="529605"/>
    <lineage>
        <taxon>Eukaryota</taxon>
        <taxon>Viridiplantae</taxon>
        <taxon>Streptophyta</taxon>
        <taxon>Embryophyta</taxon>
        <taxon>Tracheophyta</taxon>
        <taxon>Spermatophyta</taxon>
        <taxon>Magnoliopsida</taxon>
        <taxon>eudicotyledons</taxon>
        <taxon>Gunneridae</taxon>
        <taxon>Pentapetalae</taxon>
        <taxon>asterids</taxon>
        <taxon>lamiids</taxon>
        <taxon>Gentianales</taxon>
        <taxon>Rubiaceae</taxon>
        <taxon>Rubioideae</taxon>
        <taxon>Spermacoceae</taxon>
        <taxon>Hedyotis-Oldenlandia complex</taxon>
        <taxon>Oldenlandia</taxon>
    </lineage>
</organism>
<dbReference type="Pfam" id="PF03982">
    <property type="entry name" value="DAGAT"/>
    <property type="match status" value="1"/>
</dbReference>
<dbReference type="GO" id="GO:0019432">
    <property type="term" value="P:triglyceride biosynthetic process"/>
    <property type="evidence" value="ECO:0007669"/>
    <property type="project" value="UniProtKB-ARBA"/>
</dbReference>
<evidence type="ECO:0000259" key="4">
    <source>
        <dbReference type="Pfam" id="PF12146"/>
    </source>
</evidence>
<evidence type="ECO:0000313" key="6">
    <source>
        <dbReference type="Proteomes" id="UP001161247"/>
    </source>
</evidence>
<keyword evidence="6" id="KW-1185">Reference proteome</keyword>
<dbReference type="GO" id="GO:0004144">
    <property type="term" value="F:diacylglycerol O-acyltransferase activity"/>
    <property type="evidence" value="ECO:0007669"/>
    <property type="project" value="UniProtKB-ARBA"/>
</dbReference>
<evidence type="ECO:0000313" key="5">
    <source>
        <dbReference type="EMBL" id="CAI9102430.1"/>
    </source>
</evidence>
<accession>A0AAV1D3K7</accession>
<dbReference type="PANTHER" id="PTHR22753:SF14">
    <property type="entry name" value="MONOACYLGLYCEROL_DIACYLGLYCEROL O-ACYLTRANSFERASE"/>
    <property type="match status" value="1"/>
</dbReference>
<name>A0AAV1D3K7_OLDCO</name>
<gene>
    <name evidence="5" type="ORF">OLC1_LOCUS11779</name>
</gene>
<dbReference type="InterPro" id="IPR029058">
    <property type="entry name" value="AB_hydrolase_fold"/>
</dbReference>
<keyword evidence="2" id="KW-0808">Transferase</keyword>
<dbReference type="EMBL" id="OX459121">
    <property type="protein sequence ID" value="CAI9102430.1"/>
    <property type="molecule type" value="Genomic_DNA"/>
</dbReference>
<keyword evidence="3" id="KW-0012">Acyltransferase</keyword>
<feature type="domain" description="Serine aminopeptidase S33" evidence="4">
    <location>
        <begin position="182"/>
        <end position="368"/>
    </location>
</feature>
<evidence type="ECO:0000256" key="3">
    <source>
        <dbReference type="ARBA" id="ARBA00023315"/>
    </source>
</evidence>
<dbReference type="Gene3D" id="3.40.50.1820">
    <property type="entry name" value="alpha/beta hydrolase"/>
    <property type="match status" value="1"/>
</dbReference>
<proteinExistence type="inferred from homology"/>
<evidence type="ECO:0000256" key="2">
    <source>
        <dbReference type="ARBA" id="ARBA00022679"/>
    </source>
</evidence>
<dbReference type="Pfam" id="PF12146">
    <property type="entry name" value="Hydrolase_4"/>
    <property type="match status" value="1"/>
</dbReference>
<comment type="similarity">
    <text evidence="1">Belongs to the diacylglycerol acyltransferase family.</text>
</comment>
<sequence>MGSMVNTVSQLGLMSSAMRWDSVGGVRIRTNWMRAYGYSSAGVKRKFGFLRDSRKRIAASCFEGNKEGNSVPNKLELEPLWNDEYGTQTVQDYVEIAKEMILRPDGGPPRWFCPIECGCPLKDSPVLLYLPGIDGLGLGLILHHKALGRAFEVRCMHIPVNDRTPIEGLVSFVENAVRLENKSSGRKPIYIVGDSFGGCIALSAAARIPTIDLVVILINPATSYNRSKLQYLPPLLEAVPDQVQTFMPYLYGLTSGNPFKMAVVNTTGSSPTLIMEQVFSKLTAILPHLSDLADIISMDFYVWKLKLLKAAAAKANSHLHAVKAEVLIMASGRDYMFPSGEEAGRLVNSLQNCKMRYFKDNGHALLMEDGFSLLTIIKGSGTYRRKNKLDIVSDFLPPSLSEFKICFDKNLGFFHFAVSPVTYSTLHDGSIVRGLSGVPHQGPVLLVGYHMFFGLEISSLVEAFLKEKNIVVRGMTHPEMFTENFRSMYDEFSAFDLFRVFGAIPVSGSNLFKLFSSNEHVLLYPGGVREALHRKDEHYKLFWPQRPEFVRMAIRFGVTIVPFGVVGADDLMGICLDYDEQMKIPSLREKIRLQNLKTKKLMNRTVLEGEEISKQDFYVPGFYLKKPGRFYFLFGKPIETRGFMESWKDEELAMTLYLKIKSAVEQNMSYLLEKRKQDPYRDIFARAAYRAISNSSSDIPSFEP</sequence>
<dbReference type="CDD" id="cd07987">
    <property type="entry name" value="LPLAT_MGAT-like"/>
    <property type="match status" value="1"/>
</dbReference>
<dbReference type="InterPro" id="IPR007130">
    <property type="entry name" value="DAGAT"/>
</dbReference>
<evidence type="ECO:0000256" key="1">
    <source>
        <dbReference type="ARBA" id="ARBA00005420"/>
    </source>
</evidence>
<dbReference type="PANTHER" id="PTHR22753">
    <property type="entry name" value="TRANSMEMBRANE PROTEIN 68"/>
    <property type="match status" value="1"/>
</dbReference>
<dbReference type="SUPFAM" id="SSF53474">
    <property type="entry name" value="alpha/beta-Hydrolases"/>
    <property type="match status" value="1"/>
</dbReference>
<dbReference type="AlphaFoldDB" id="A0AAV1D3K7"/>